<dbReference type="InterPro" id="IPR036779">
    <property type="entry name" value="LysM_dom_sf"/>
</dbReference>
<dbReference type="Proteomes" id="UP000275777">
    <property type="component" value="Chromosome"/>
</dbReference>
<feature type="domain" description="LysM" evidence="2">
    <location>
        <begin position="29"/>
        <end position="46"/>
    </location>
</feature>
<evidence type="ECO:0000259" key="2">
    <source>
        <dbReference type="Pfam" id="PF01476"/>
    </source>
</evidence>
<dbReference type="InterPro" id="IPR018392">
    <property type="entry name" value="LysM"/>
</dbReference>
<dbReference type="EMBL" id="LR134182">
    <property type="protein sequence ID" value="VEB44174.1"/>
    <property type="molecule type" value="Genomic_DNA"/>
</dbReference>
<proteinExistence type="predicted"/>
<keyword evidence="1" id="KW-0732">Signal</keyword>
<accession>A0A3S4JZC9</accession>
<sequence length="65" mass="6785">MNKAALLALCLSSHASWAGSGGDEATWQYTVQAGDTLWSFAAKHLSSPPMCRNCNSKTASPTPTG</sequence>
<name>A0A3S4JZC9_CHRVL</name>
<organism evidence="3 4">
    <name type="scientific">Chromobacterium violaceum</name>
    <dbReference type="NCBI Taxonomy" id="536"/>
    <lineage>
        <taxon>Bacteria</taxon>
        <taxon>Pseudomonadati</taxon>
        <taxon>Pseudomonadota</taxon>
        <taxon>Betaproteobacteria</taxon>
        <taxon>Neisseriales</taxon>
        <taxon>Chromobacteriaceae</taxon>
        <taxon>Chromobacterium</taxon>
    </lineage>
</organism>
<dbReference type="Gene3D" id="3.10.350.10">
    <property type="entry name" value="LysM domain"/>
    <property type="match status" value="1"/>
</dbReference>
<dbReference type="CDD" id="cd00118">
    <property type="entry name" value="LysM"/>
    <property type="match status" value="1"/>
</dbReference>
<reference evidence="3 4" key="1">
    <citation type="submission" date="2018-12" db="EMBL/GenBank/DDBJ databases">
        <authorList>
            <consortium name="Pathogen Informatics"/>
        </authorList>
    </citation>
    <scope>NUCLEOTIDE SEQUENCE [LARGE SCALE GENOMIC DNA]</scope>
    <source>
        <strain evidence="3 4">NCTC9695</strain>
    </source>
</reference>
<dbReference type="AlphaFoldDB" id="A0A3S4JZC9"/>
<protein>
    <recommendedName>
        <fullName evidence="2">LysM domain-containing protein</fullName>
    </recommendedName>
</protein>
<evidence type="ECO:0000313" key="3">
    <source>
        <dbReference type="EMBL" id="VEB44174.1"/>
    </source>
</evidence>
<dbReference type="Pfam" id="PF01476">
    <property type="entry name" value="LysM"/>
    <property type="match status" value="1"/>
</dbReference>
<feature type="chain" id="PRO_5018676202" description="LysM domain-containing protein" evidence="1">
    <location>
        <begin position="19"/>
        <end position="65"/>
    </location>
</feature>
<evidence type="ECO:0000313" key="4">
    <source>
        <dbReference type="Proteomes" id="UP000275777"/>
    </source>
</evidence>
<evidence type="ECO:0000256" key="1">
    <source>
        <dbReference type="SAM" id="SignalP"/>
    </source>
</evidence>
<feature type="signal peptide" evidence="1">
    <location>
        <begin position="1"/>
        <end position="18"/>
    </location>
</feature>
<gene>
    <name evidence="3" type="ORF">NCTC9695_04661</name>
</gene>